<evidence type="ECO:0000256" key="2">
    <source>
        <dbReference type="SAM" id="SignalP"/>
    </source>
</evidence>
<feature type="chain" id="PRO_5040254686" evidence="2">
    <location>
        <begin position="18"/>
        <end position="311"/>
    </location>
</feature>
<evidence type="ECO:0000256" key="1">
    <source>
        <dbReference type="SAM" id="Phobius"/>
    </source>
</evidence>
<dbReference type="OrthoDB" id="6615450at2759"/>
<reference evidence="3" key="1">
    <citation type="submission" date="2022-01" db="EMBL/GenBank/DDBJ databases">
        <authorList>
            <person name="King R."/>
        </authorList>
    </citation>
    <scope>NUCLEOTIDE SEQUENCE</scope>
</reference>
<gene>
    <name evidence="3" type="ORF">PHYEVI_LOCUS1417</name>
</gene>
<accession>A0A9N9XIA0</accession>
<protein>
    <submittedName>
        <fullName evidence="3">Uncharacterized protein</fullName>
    </submittedName>
</protein>
<keyword evidence="1" id="KW-0812">Transmembrane</keyword>
<dbReference type="EMBL" id="OU900094">
    <property type="protein sequence ID" value="CAG9854957.1"/>
    <property type="molecule type" value="Genomic_DNA"/>
</dbReference>
<keyword evidence="2" id="KW-0732">Signal</keyword>
<dbReference type="Proteomes" id="UP001153712">
    <property type="component" value="Chromosome 1"/>
</dbReference>
<feature type="signal peptide" evidence="2">
    <location>
        <begin position="1"/>
        <end position="17"/>
    </location>
</feature>
<keyword evidence="4" id="KW-1185">Reference proteome</keyword>
<sequence>MLALPLLSAWFFAGASSTYTSPGEFCATTRPQPHIIISQIMGIWFGKEIIYHRDEQFYKRTEFSCPIIHISEDKERTTTYNPLYGNYDYKTNYGPAHGYDNSYNSGYETNYRSRYGVSQRPQTTIPMTRTAEQQLRRRIYEQAEYDRQTTYGNYPNTRRKHLFDLNRHLGELQYLRVIWDESGETTEFHMRFNITHPGFWMSSGPEARGSSLDPKVGHLAGTIQVLKAVGDHMVLTFCHVLPEVELFTIILSRELKFDHVEILKVHNMLNRRGLRTTSVAKVCSGGSVMHFSIVGFIICLLKILFNLQFYR</sequence>
<name>A0A9N9XIA0_PHYSR</name>
<feature type="transmembrane region" description="Helical" evidence="1">
    <location>
        <begin position="288"/>
        <end position="305"/>
    </location>
</feature>
<evidence type="ECO:0000313" key="3">
    <source>
        <dbReference type="EMBL" id="CAG9854957.1"/>
    </source>
</evidence>
<proteinExistence type="predicted"/>
<dbReference type="AlphaFoldDB" id="A0A9N9XIA0"/>
<keyword evidence="1" id="KW-1133">Transmembrane helix</keyword>
<keyword evidence="1" id="KW-0472">Membrane</keyword>
<evidence type="ECO:0000313" key="4">
    <source>
        <dbReference type="Proteomes" id="UP001153712"/>
    </source>
</evidence>
<organism evidence="3 4">
    <name type="scientific">Phyllotreta striolata</name>
    <name type="common">Striped flea beetle</name>
    <name type="synonym">Crioceris striolata</name>
    <dbReference type="NCBI Taxonomy" id="444603"/>
    <lineage>
        <taxon>Eukaryota</taxon>
        <taxon>Metazoa</taxon>
        <taxon>Ecdysozoa</taxon>
        <taxon>Arthropoda</taxon>
        <taxon>Hexapoda</taxon>
        <taxon>Insecta</taxon>
        <taxon>Pterygota</taxon>
        <taxon>Neoptera</taxon>
        <taxon>Endopterygota</taxon>
        <taxon>Coleoptera</taxon>
        <taxon>Polyphaga</taxon>
        <taxon>Cucujiformia</taxon>
        <taxon>Chrysomeloidea</taxon>
        <taxon>Chrysomelidae</taxon>
        <taxon>Galerucinae</taxon>
        <taxon>Alticini</taxon>
        <taxon>Phyllotreta</taxon>
    </lineage>
</organism>